<organism evidence="2 3">
    <name type="scientific">Faecalibaculum rodentium</name>
    <dbReference type="NCBI Taxonomy" id="1702221"/>
    <lineage>
        <taxon>Bacteria</taxon>
        <taxon>Bacillati</taxon>
        <taxon>Bacillota</taxon>
        <taxon>Erysipelotrichia</taxon>
        <taxon>Erysipelotrichales</taxon>
        <taxon>Erysipelotrichaceae</taxon>
        <taxon>Faecalibaculum</taxon>
    </lineage>
</organism>
<dbReference type="AlphaFoldDB" id="A0A140DXQ1"/>
<keyword evidence="3" id="KW-1185">Reference proteome</keyword>
<dbReference type="OrthoDB" id="9798746at2"/>
<proteinExistence type="predicted"/>
<dbReference type="EMBL" id="CP011391">
    <property type="protein sequence ID" value="AMK55428.1"/>
    <property type="molecule type" value="Genomic_DNA"/>
</dbReference>
<protein>
    <submittedName>
        <fullName evidence="2">Glycosyl transferase</fullName>
    </submittedName>
</protein>
<dbReference type="Proteomes" id="UP000069771">
    <property type="component" value="Chromosome"/>
</dbReference>
<evidence type="ECO:0000313" key="2">
    <source>
        <dbReference type="EMBL" id="AMK55428.1"/>
    </source>
</evidence>
<evidence type="ECO:0000313" key="3">
    <source>
        <dbReference type="Proteomes" id="UP000069771"/>
    </source>
</evidence>
<dbReference type="InterPro" id="IPR025536">
    <property type="entry name" value="DUF4422"/>
</dbReference>
<accession>A0A140DXQ1</accession>
<dbReference type="GO" id="GO:0016740">
    <property type="term" value="F:transferase activity"/>
    <property type="evidence" value="ECO:0007669"/>
    <property type="project" value="UniProtKB-KW"/>
</dbReference>
<sequence>MIFLIKIITAAHKPYTIPSDSMYLPVQVGAAGKTSIGYQRDDDGDNISSLNPYYCELTGLYWGWKNLVTDYIGLAHYRRHFKGKHKGETPFDSVLTTKEVEKLLENTDIILPKKRHYYIESVGDHYAHTHYKEDLDKTRDIIARKYPEYLPAFDRHLKSTSSHMFNMFIMKKELADKYCTFLFGVLKQLQKEVDYRRYDAFQARLFGRISELLLDVWISTNHLTYREVPVISMEPVPWVKKGTAFLKAKFFGKKYEGSF</sequence>
<dbReference type="KEGG" id="fro:AALO17_22940"/>
<evidence type="ECO:0000259" key="1">
    <source>
        <dbReference type="Pfam" id="PF14393"/>
    </source>
</evidence>
<keyword evidence="2" id="KW-0808">Transferase</keyword>
<dbReference type="Pfam" id="PF14393">
    <property type="entry name" value="DUF4422"/>
    <property type="match status" value="1"/>
</dbReference>
<feature type="domain" description="DUF4422" evidence="1">
    <location>
        <begin position="6"/>
        <end position="221"/>
    </location>
</feature>
<dbReference type="STRING" id="1702221.AALO17_22940"/>
<reference evidence="2 3" key="1">
    <citation type="journal article" date="2016" name="Gut Pathog.">
        <title>Whole genome sequencing of "Faecalibaculum rodentium" ALO17, isolated from C57BL/6J laboratory mouse feces.</title>
        <authorList>
            <person name="Lim S."/>
            <person name="Chang D.H."/>
            <person name="Ahn S."/>
            <person name="Kim B.C."/>
        </authorList>
    </citation>
    <scope>NUCLEOTIDE SEQUENCE [LARGE SCALE GENOMIC DNA]</scope>
    <source>
        <strain evidence="2 3">Alo17</strain>
    </source>
</reference>
<name>A0A140DXQ1_9FIRM</name>
<dbReference type="PATRIC" id="fig|1702221.3.peg.2232"/>
<gene>
    <name evidence="2" type="ORF">AALO17_22940</name>
</gene>